<dbReference type="Proteomes" id="UP000237000">
    <property type="component" value="Unassembled WGS sequence"/>
</dbReference>
<dbReference type="SUPFAM" id="SSF101941">
    <property type="entry name" value="NAC domain"/>
    <property type="match status" value="1"/>
</dbReference>
<dbReference type="GO" id="GO:0003677">
    <property type="term" value="F:DNA binding"/>
    <property type="evidence" value="ECO:0007669"/>
    <property type="project" value="UniProtKB-KW"/>
</dbReference>
<dbReference type="InterPro" id="IPR036093">
    <property type="entry name" value="NAC_dom_sf"/>
</dbReference>
<keyword evidence="7" id="KW-1185">Reference proteome</keyword>
<sequence>MRTQNKAPEVEFDWNTFEFPSGYRFCPLDDELITEYLQPKLLNKPVPYNKFHEVNINLYDPDTLAAIYETYEGHEWYFFTPRDRKYKNGMRPNRAAGSGYWKATGKDKPVKQDDGVGAVVGFRKTLVFYRGKPPKGDKTHWIMHEFRLNYESPRVRINADDMRLDDWVLCKIYKKAEKGIRQEQSVEEGAENNLHNKEEETIDPTITSSSVVAENDTNVSEVVDNVNDDPAASVTSESSIPSFFNPQLQFQPNFSHEYDPAASVTSESSIPSFFTPPLQFQPNFSYEYDPENSQIIYFTTQYDPRRYFSFDQP</sequence>
<evidence type="ECO:0000256" key="1">
    <source>
        <dbReference type="ARBA" id="ARBA00023015"/>
    </source>
</evidence>
<evidence type="ECO:0000313" key="6">
    <source>
        <dbReference type="EMBL" id="PON89151.1"/>
    </source>
</evidence>
<dbReference type="STRING" id="63057.A0A2P5EUC8"/>
<dbReference type="PANTHER" id="PTHR31719:SF179">
    <property type="entry name" value="OS08G0148400 PROTEIN"/>
    <property type="match status" value="1"/>
</dbReference>
<dbReference type="Gene3D" id="2.170.150.80">
    <property type="entry name" value="NAC domain"/>
    <property type="match status" value="1"/>
</dbReference>
<dbReference type="Pfam" id="PF02365">
    <property type="entry name" value="NAM"/>
    <property type="match status" value="1"/>
</dbReference>
<keyword evidence="1" id="KW-0805">Transcription regulation</keyword>
<comment type="caution">
    <text evidence="6">The sequence shown here is derived from an EMBL/GenBank/DDBJ whole genome shotgun (WGS) entry which is preliminary data.</text>
</comment>
<feature type="domain" description="NAC" evidence="5">
    <location>
        <begin position="19"/>
        <end position="175"/>
    </location>
</feature>
<reference evidence="7" key="1">
    <citation type="submission" date="2016-06" db="EMBL/GenBank/DDBJ databases">
        <title>Parallel loss of symbiosis genes in relatives of nitrogen-fixing non-legume Parasponia.</title>
        <authorList>
            <person name="Van Velzen R."/>
            <person name="Holmer R."/>
            <person name="Bu F."/>
            <person name="Rutten L."/>
            <person name="Van Zeijl A."/>
            <person name="Liu W."/>
            <person name="Santuari L."/>
            <person name="Cao Q."/>
            <person name="Sharma T."/>
            <person name="Shen D."/>
            <person name="Roswanjaya Y."/>
            <person name="Wardhani T."/>
            <person name="Kalhor M.S."/>
            <person name="Jansen J."/>
            <person name="Van den Hoogen J."/>
            <person name="Gungor B."/>
            <person name="Hartog M."/>
            <person name="Hontelez J."/>
            <person name="Verver J."/>
            <person name="Yang W.-C."/>
            <person name="Schijlen E."/>
            <person name="Repin R."/>
            <person name="Schilthuizen M."/>
            <person name="Schranz E."/>
            <person name="Heidstra R."/>
            <person name="Miyata K."/>
            <person name="Fedorova E."/>
            <person name="Kohlen W."/>
            <person name="Bisseling T."/>
            <person name="Smit S."/>
            <person name="Geurts R."/>
        </authorList>
    </citation>
    <scope>NUCLEOTIDE SEQUENCE [LARGE SCALE GENOMIC DNA]</scope>
    <source>
        <strain evidence="7">cv. RG33-2</strain>
    </source>
</reference>
<evidence type="ECO:0000256" key="3">
    <source>
        <dbReference type="ARBA" id="ARBA00023163"/>
    </source>
</evidence>
<dbReference type="InterPro" id="IPR003441">
    <property type="entry name" value="NAC-dom"/>
</dbReference>
<evidence type="ECO:0000313" key="7">
    <source>
        <dbReference type="Proteomes" id="UP000237000"/>
    </source>
</evidence>
<dbReference type="InParanoid" id="A0A2P5EUC8"/>
<dbReference type="OrthoDB" id="980460at2759"/>
<evidence type="ECO:0000259" key="5">
    <source>
        <dbReference type="PROSITE" id="PS51005"/>
    </source>
</evidence>
<dbReference type="GO" id="GO:0006355">
    <property type="term" value="P:regulation of DNA-templated transcription"/>
    <property type="evidence" value="ECO:0007669"/>
    <property type="project" value="InterPro"/>
</dbReference>
<evidence type="ECO:0000256" key="4">
    <source>
        <dbReference type="ARBA" id="ARBA00023242"/>
    </source>
</evidence>
<dbReference type="PROSITE" id="PS51005">
    <property type="entry name" value="NAC"/>
    <property type="match status" value="1"/>
</dbReference>
<protein>
    <submittedName>
        <fullName evidence="6">NAC domain containing protein</fullName>
    </submittedName>
</protein>
<dbReference type="PANTHER" id="PTHR31719">
    <property type="entry name" value="NAC TRANSCRIPTION FACTOR 56"/>
    <property type="match status" value="1"/>
</dbReference>
<accession>A0A2P5EUC8</accession>
<proteinExistence type="predicted"/>
<dbReference type="EMBL" id="JXTC01000097">
    <property type="protein sequence ID" value="PON89151.1"/>
    <property type="molecule type" value="Genomic_DNA"/>
</dbReference>
<dbReference type="AlphaFoldDB" id="A0A2P5EUC8"/>
<keyword evidence="2" id="KW-0238">DNA-binding</keyword>
<name>A0A2P5EUC8_TREOI</name>
<evidence type="ECO:0000256" key="2">
    <source>
        <dbReference type="ARBA" id="ARBA00023125"/>
    </source>
</evidence>
<keyword evidence="3" id="KW-0804">Transcription</keyword>
<organism evidence="6 7">
    <name type="scientific">Trema orientale</name>
    <name type="common">Charcoal tree</name>
    <name type="synonym">Celtis orientalis</name>
    <dbReference type="NCBI Taxonomy" id="63057"/>
    <lineage>
        <taxon>Eukaryota</taxon>
        <taxon>Viridiplantae</taxon>
        <taxon>Streptophyta</taxon>
        <taxon>Embryophyta</taxon>
        <taxon>Tracheophyta</taxon>
        <taxon>Spermatophyta</taxon>
        <taxon>Magnoliopsida</taxon>
        <taxon>eudicotyledons</taxon>
        <taxon>Gunneridae</taxon>
        <taxon>Pentapetalae</taxon>
        <taxon>rosids</taxon>
        <taxon>fabids</taxon>
        <taxon>Rosales</taxon>
        <taxon>Cannabaceae</taxon>
        <taxon>Trema</taxon>
    </lineage>
</organism>
<gene>
    <name evidence="6" type="primary">TorNAC31</name>
    <name evidence="6" type="ORF">TorRG33x02_150140</name>
</gene>
<keyword evidence="4" id="KW-0539">Nucleus</keyword>